<reference evidence="10" key="1">
    <citation type="journal article" date="2016" name="J. Wildl. Dis.">
        <title>Identification and Characterization of Fringilla coelebs Papillomavirus 1 (FcPV1) in Free-living and Captive Birds in Italy.</title>
        <authorList>
            <person name="Prosperi A."/>
            <person name="Chiari M."/>
            <person name="Zanoni M."/>
            <person name="Gallina L."/>
            <person name="Casa G."/>
            <person name="Scagliarini A."/>
            <person name="Lavazza A."/>
        </authorList>
    </citation>
    <scope>NUCLEOTIDE SEQUENCE</scope>
    <source>
        <strain evidence="10">373-482/1012</strain>
    </source>
</reference>
<comment type="subunit">
    <text evidence="8">Self-assembles into homopentamers. The capsid has an icosahedral symmetry and consists of 72 capsomers, with each capsomer being a pentamer of L1. Interacts with the minor capsid protein L2; this interaction is necessary for viral genome encapsidation.</text>
</comment>
<dbReference type="Gene3D" id="2.60.175.20">
    <property type="entry name" value="Major capsid L1 (late) superfamily, Papillomavirus"/>
    <property type="match status" value="2"/>
</dbReference>
<keyword evidence="2 8" id="KW-0167">Capsid protein</keyword>
<dbReference type="GO" id="GO:0019062">
    <property type="term" value="P:virion attachment to host cell"/>
    <property type="evidence" value="ECO:0007669"/>
    <property type="project" value="UniProtKB-UniRule"/>
</dbReference>
<keyword evidence="3 8" id="KW-0945">Host-virus interaction</keyword>
<dbReference type="Pfam" id="PF00500">
    <property type="entry name" value="Late_protein_L1"/>
    <property type="match status" value="1"/>
</dbReference>
<evidence type="ECO:0000256" key="1">
    <source>
        <dbReference type="ARBA" id="ARBA00004328"/>
    </source>
</evidence>
<dbReference type="PRINTS" id="PR00865">
    <property type="entry name" value="HPVCAPSIDL1"/>
</dbReference>
<evidence type="ECO:0000256" key="5">
    <source>
        <dbReference type="ARBA" id="ARBA00022844"/>
    </source>
</evidence>
<name>A0A193DR34_FCPV</name>
<feature type="region of interest" description="Disordered" evidence="9">
    <location>
        <begin position="483"/>
        <end position="506"/>
    </location>
</feature>
<evidence type="ECO:0000313" key="10">
    <source>
        <dbReference type="EMBL" id="ANN44257.1"/>
    </source>
</evidence>
<evidence type="ECO:0000256" key="2">
    <source>
        <dbReference type="ARBA" id="ARBA00022561"/>
    </source>
</evidence>
<evidence type="ECO:0000256" key="9">
    <source>
        <dbReference type="SAM" id="MobiDB-lite"/>
    </source>
</evidence>
<keyword evidence="8" id="KW-1145">T=7 icosahedral capsid protein</keyword>
<organismHost>
    <name type="scientific">Fringilla coelebs</name>
    <name type="common">chaffinch</name>
    <dbReference type="NCBI Taxonomy" id="37598"/>
</organismHost>
<evidence type="ECO:0000256" key="7">
    <source>
        <dbReference type="ARBA" id="ARBA00023296"/>
    </source>
</evidence>
<organism evidence="10">
    <name type="scientific">Fringilla coelebs papillomavirus</name>
    <name type="common">FcPV</name>
    <dbReference type="NCBI Taxonomy" id="197771"/>
    <lineage>
        <taxon>Viruses</taxon>
        <taxon>Monodnaviria</taxon>
        <taxon>Shotokuvirae</taxon>
        <taxon>Cossaviricota</taxon>
        <taxon>Papovaviricetes</taxon>
        <taxon>Zurhausenvirales</taxon>
        <taxon>Papillomaviridae</taxon>
        <taxon>Firstpapillomavirinae</taxon>
        <taxon>Etapapillomavirus</taxon>
    </lineage>
</organism>
<dbReference type="InterPro" id="IPR011222">
    <property type="entry name" value="dsDNA_vir_gr_I_capsid"/>
</dbReference>
<dbReference type="GO" id="GO:0046718">
    <property type="term" value="P:symbiont entry into host cell"/>
    <property type="evidence" value="ECO:0007669"/>
    <property type="project" value="UniProtKB-UniRule"/>
</dbReference>
<evidence type="ECO:0000256" key="3">
    <source>
        <dbReference type="ARBA" id="ARBA00022581"/>
    </source>
</evidence>
<evidence type="ECO:0000256" key="8">
    <source>
        <dbReference type="RuleBase" id="RU361248"/>
    </source>
</evidence>
<evidence type="ECO:0000256" key="6">
    <source>
        <dbReference type="ARBA" id="ARBA00022921"/>
    </source>
</evidence>
<protein>
    <recommendedName>
        <fullName evidence="8">Major capsid protein L1</fullName>
    </recommendedName>
</protein>
<dbReference type="OrthoDB" id="5037at10239"/>
<comment type="subcellular location">
    <subcellularLocation>
        <location evidence="1 8">Virion</location>
    </subcellularLocation>
</comment>
<keyword evidence="7 8" id="KW-1160">Virus entry into host cell</keyword>
<dbReference type="RefSeq" id="NP_663767.1">
    <property type="nucleotide sequence ID" value="NC_004068.1"/>
</dbReference>
<sequence length="506" mass="56534">MNVPPLYIPSQVTVASPYSTDDYVTPTEHLYHLQTDRLITVGNPYFQIADADHPGVIAVPKVSANQYRCFRLQLPDPNGPFPLPSNNLYDPEKHRLVWQLVGLEIDRGQPLGVGLVAAPAFNRGRDAEANSRAAWADPEGDNRISCAFEPKHNQMLIVGCAPAVGQHWGLGTKCPNETPDTKCPPIELVNSNIQDGDMSDIGFGAMDFNALGLNRSDVPMELAASVAKYPDWIKMHTDAHGDSCFYYVTREQIYARRYWQQSGVPGEPVPETVPIASREQIEKNNSAYMACPSGSVITSDTNLFNRPYWLSRAQGTNNGILWNENLFVTVLDNSRNVIMKISSLAEGAQENNATVYDWKNYYECVRHVEEYGISAIVRLCRVTLTAENLGSIYRMNPDILKKWGIQEAPLGPQSAEDKYRFTSSQAITCQLPQNPPNNAPDDPYKTENYWTVDCRERLSDDLLRYPLGRKFLQLPRTSVSTRRAIGAGSATTGNTKSSTRKRKRNV</sequence>
<dbReference type="GO" id="GO:0005198">
    <property type="term" value="F:structural molecule activity"/>
    <property type="evidence" value="ECO:0007669"/>
    <property type="project" value="InterPro"/>
</dbReference>
<keyword evidence="5 8" id="KW-0946">Virion</keyword>
<dbReference type="GO" id="GO:0039620">
    <property type="term" value="C:T=7 icosahedral viral capsid"/>
    <property type="evidence" value="ECO:0007669"/>
    <property type="project" value="UniProtKB-KW"/>
</dbReference>
<dbReference type="InterPro" id="IPR002210">
    <property type="entry name" value="Capsid_L1_Papillomavir"/>
</dbReference>
<evidence type="ECO:0000256" key="4">
    <source>
        <dbReference type="ARBA" id="ARBA00022804"/>
    </source>
</evidence>
<accession>A0A193DR34</accession>
<comment type="similarity">
    <text evidence="8">Belongs to the papillomaviridae L1 protein family.</text>
</comment>
<dbReference type="KEGG" id="vg:951233"/>
<dbReference type="SUPFAM" id="SSF88648">
    <property type="entry name" value="Group I dsDNA viruses"/>
    <property type="match status" value="1"/>
</dbReference>
<dbReference type="InterPro" id="IPR036973">
    <property type="entry name" value="Capsid_L1_sf_Papillomavir"/>
</dbReference>
<proteinExistence type="inferred from homology"/>
<keyword evidence="6 8" id="KW-0426">Late protein</keyword>
<comment type="function">
    <text evidence="8">Forms an icosahedral capsid with a T=7 symmetry and a 50 nm diameter. The capsid is composed of 72 pentamers linked to each other by disulfide bonds and associated with L2 proteins. Binds to heparan sulfate proteoglycans on cell surface of basal layer keratinocytes to provide initial virion attachment. This binding mediates a conformational change in the virus capsid that facilitates efficient infection. The virion enters the host cell via endocytosis. During virus trafficking, L1 protein dissociates from the viral DNA and the genomic DNA is released to the host nucleus. The virion assembly takes place within the cell nucleus. Encapsulates the genomic DNA together with protein L2.</text>
</comment>
<gene>
    <name evidence="8" type="primary">L1</name>
</gene>
<dbReference type="EMBL" id="KU504337">
    <property type="protein sequence ID" value="ANN44257.1"/>
    <property type="molecule type" value="Genomic_DNA"/>
</dbReference>
<keyword evidence="4 8" id="KW-1161">Viral attachment to host cell</keyword>
<dbReference type="GeneID" id="951233"/>